<dbReference type="Proteomes" id="UP001190700">
    <property type="component" value="Unassembled WGS sequence"/>
</dbReference>
<comment type="caution">
    <text evidence="1">The sequence shown here is derived from an EMBL/GenBank/DDBJ whole genome shotgun (WGS) entry which is preliminary data.</text>
</comment>
<organism evidence="1 2">
    <name type="scientific">Cymbomonas tetramitiformis</name>
    <dbReference type="NCBI Taxonomy" id="36881"/>
    <lineage>
        <taxon>Eukaryota</taxon>
        <taxon>Viridiplantae</taxon>
        <taxon>Chlorophyta</taxon>
        <taxon>Pyramimonadophyceae</taxon>
        <taxon>Pyramimonadales</taxon>
        <taxon>Pyramimonadaceae</taxon>
        <taxon>Cymbomonas</taxon>
    </lineage>
</organism>
<accession>A0AAE0FNV5</accession>
<keyword evidence="2" id="KW-1185">Reference proteome</keyword>
<gene>
    <name evidence="1" type="ORF">CYMTET_28081</name>
</gene>
<evidence type="ECO:0000313" key="1">
    <source>
        <dbReference type="EMBL" id="KAK3263095.1"/>
    </source>
</evidence>
<dbReference type="EMBL" id="LGRX02015724">
    <property type="protein sequence ID" value="KAK3263095.1"/>
    <property type="molecule type" value="Genomic_DNA"/>
</dbReference>
<evidence type="ECO:0000313" key="2">
    <source>
        <dbReference type="Proteomes" id="UP001190700"/>
    </source>
</evidence>
<reference evidence="1 2" key="1">
    <citation type="journal article" date="2015" name="Genome Biol. Evol.">
        <title>Comparative Genomics of a Bacterivorous Green Alga Reveals Evolutionary Causalities and Consequences of Phago-Mixotrophic Mode of Nutrition.</title>
        <authorList>
            <person name="Burns J.A."/>
            <person name="Paasch A."/>
            <person name="Narechania A."/>
            <person name="Kim E."/>
        </authorList>
    </citation>
    <scope>NUCLEOTIDE SEQUENCE [LARGE SCALE GENOMIC DNA]</scope>
    <source>
        <strain evidence="1 2">PLY_AMNH</strain>
    </source>
</reference>
<protein>
    <submittedName>
        <fullName evidence="1">Uncharacterized protein</fullName>
    </submittedName>
</protein>
<proteinExistence type="predicted"/>
<dbReference type="AlphaFoldDB" id="A0AAE0FNV5"/>
<dbReference type="InterPro" id="IPR029063">
    <property type="entry name" value="SAM-dependent_MTases_sf"/>
</dbReference>
<name>A0AAE0FNV5_9CHLO</name>
<sequence>MRIHLDAVVIEFPCGTAPASMAGYMEQRHALFIDMDETVLEIAKARYEEALAGDIRVIEKMNEDPQVVNMAHG</sequence>
<dbReference type="SUPFAM" id="SSF53335">
    <property type="entry name" value="S-adenosyl-L-methionine-dependent methyltransferases"/>
    <property type="match status" value="1"/>
</dbReference>